<dbReference type="GO" id="GO:0032259">
    <property type="term" value="P:methylation"/>
    <property type="evidence" value="ECO:0007669"/>
    <property type="project" value="UniProtKB-KW"/>
</dbReference>
<dbReference type="Gene3D" id="3.40.50.150">
    <property type="entry name" value="Vaccinia Virus protein VP39"/>
    <property type="match status" value="1"/>
</dbReference>
<dbReference type="InterPro" id="IPR029063">
    <property type="entry name" value="SAM-dependent_MTases_sf"/>
</dbReference>
<dbReference type="GeneID" id="36545615"/>
<dbReference type="PANTHER" id="PTHR43712">
    <property type="entry name" value="PUTATIVE (AFU_ORTHOLOGUE AFUA_4G14580)-RELATED"/>
    <property type="match status" value="1"/>
</dbReference>
<dbReference type="InterPro" id="IPR036388">
    <property type="entry name" value="WH-like_DNA-bd_sf"/>
</dbReference>
<dbReference type="PROSITE" id="PS51683">
    <property type="entry name" value="SAM_OMT_II"/>
    <property type="match status" value="1"/>
</dbReference>
<dbReference type="InterPro" id="IPR036390">
    <property type="entry name" value="WH_DNA-bd_sf"/>
</dbReference>
<evidence type="ECO:0000259" key="5">
    <source>
        <dbReference type="Pfam" id="PF08100"/>
    </source>
</evidence>
<reference evidence="6" key="1">
    <citation type="submission" date="2016-12" db="EMBL/GenBank/DDBJ databases">
        <title>The genomes of Aspergillus section Nigri reveals drivers in fungal speciation.</title>
        <authorList>
            <consortium name="DOE Joint Genome Institute"/>
            <person name="Vesth T.C."/>
            <person name="Nybo J."/>
            <person name="Theobald S."/>
            <person name="Brandl J."/>
            <person name="Frisvad J.C."/>
            <person name="Nielsen K.F."/>
            <person name="Lyhne E.K."/>
            <person name="Kogle M.E."/>
            <person name="Kuo A."/>
            <person name="Riley R."/>
            <person name="Clum A."/>
            <person name="Nolan M."/>
            <person name="Lipzen A."/>
            <person name="Salamov A."/>
            <person name="Henrissat B."/>
            <person name="Wiebenga A."/>
            <person name="De vries R.P."/>
            <person name="Grigoriev I.V."/>
            <person name="Mortensen U.H."/>
            <person name="Andersen M.R."/>
            <person name="Baker S.E."/>
        </authorList>
    </citation>
    <scope>NUCLEOTIDE SEQUENCE</scope>
    <source>
        <strain evidence="6">IBT 28561</strain>
    </source>
</reference>
<feature type="domain" description="O-methyltransferase dimerisation" evidence="5">
    <location>
        <begin position="71"/>
        <end position="139"/>
    </location>
</feature>
<dbReference type="SUPFAM" id="SSF53335">
    <property type="entry name" value="S-adenosyl-L-methionine-dependent methyltransferases"/>
    <property type="match status" value="1"/>
</dbReference>
<dbReference type="SUPFAM" id="SSF46785">
    <property type="entry name" value="Winged helix' DNA-binding domain"/>
    <property type="match status" value="1"/>
</dbReference>
<sequence>MANGPVVTAPNAPEQLASLLKDINGHSAAFSNGDANSRLKLVAAAQSLLQAMETPQETILRYIWAQPATFAAIETCIDLNIFALISWNGRSKSVADLAKATGVEPEILGRLLKHLGAVGVITETGYDEYRGTRFSSTLAMPRYSDTFPCITGSTLPAILAIPTWLKENNYRSPTEGTNSPFNVGFQTNSHFFEYLQTNNPRYPSLPAQFNSLMSTYHHGRPSWTDEGFYPVQERLIHGAKTAHNDAVFLVDVGGNKGHDLERFYARYPSAPGRLILQDRPAVLAEFSSSHDDKPFEPMVHDFFTPQPVRGARAYFLHSVLHDWNDELCVSILRNLAASMTRGYSRLLIYENVIPDTGAHWQATSLDIVMMADVAAKERTERQWIWTVPSCVDGLIECELA</sequence>
<keyword evidence="1 6" id="KW-0489">Methyltransferase</keyword>
<dbReference type="InterPro" id="IPR012967">
    <property type="entry name" value="COMT_dimerisation"/>
</dbReference>
<evidence type="ECO:0000256" key="1">
    <source>
        <dbReference type="ARBA" id="ARBA00022603"/>
    </source>
</evidence>
<dbReference type="PANTHER" id="PTHR43712:SF17">
    <property type="entry name" value="O-METHYLTRANSFERASE"/>
    <property type="match status" value="1"/>
</dbReference>
<dbReference type="Pfam" id="PF00891">
    <property type="entry name" value="Methyltransf_2"/>
    <property type="match status" value="1"/>
</dbReference>
<dbReference type="Pfam" id="PF08100">
    <property type="entry name" value="Dimerisation"/>
    <property type="match status" value="1"/>
</dbReference>
<accession>A0A2I1D7B4</accession>
<evidence type="ECO:0000256" key="2">
    <source>
        <dbReference type="ARBA" id="ARBA00022679"/>
    </source>
</evidence>
<proteinExistence type="predicted"/>
<dbReference type="OrthoDB" id="1535081at2759"/>
<evidence type="ECO:0000256" key="3">
    <source>
        <dbReference type="ARBA" id="ARBA00022691"/>
    </source>
</evidence>
<keyword evidence="7" id="KW-1185">Reference proteome</keyword>
<dbReference type="Proteomes" id="UP000234254">
    <property type="component" value="Unassembled WGS sequence"/>
</dbReference>
<organism evidence="6 7">
    <name type="scientific">Aspergillus campestris (strain IBT 28561)</name>
    <dbReference type="NCBI Taxonomy" id="1392248"/>
    <lineage>
        <taxon>Eukaryota</taxon>
        <taxon>Fungi</taxon>
        <taxon>Dikarya</taxon>
        <taxon>Ascomycota</taxon>
        <taxon>Pezizomycotina</taxon>
        <taxon>Eurotiomycetes</taxon>
        <taxon>Eurotiomycetidae</taxon>
        <taxon>Eurotiales</taxon>
        <taxon>Aspergillaceae</taxon>
        <taxon>Aspergillus</taxon>
        <taxon>Aspergillus subgen. Circumdati</taxon>
    </lineage>
</organism>
<dbReference type="GO" id="GO:0044550">
    <property type="term" value="P:secondary metabolite biosynthetic process"/>
    <property type="evidence" value="ECO:0007669"/>
    <property type="project" value="UniProtKB-ARBA"/>
</dbReference>
<dbReference type="GO" id="GO:0046983">
    <property type="term" value="F:protein dimerization activity"/>
    <property type="evidence" value="ECO:0007669"/>
    <property type="project" value="InterPro"/>
</dbReference>
<dbReference type="AlphaFoldDB" id="A0A2I1D7B4"/>
<dbReference type="Gene3D" id="1.10.10.10">
    <property type="entry name" value="Winged helix-like DNA-binding domain superfamily/Winged helix DNA-binding domain"/>
    <property type="match status" value="1"/>
</dbReference>
<comment type="caution">
    <text evidence="6">The sequence shown here is derived from an EMBL/GenBank/DDBJ whole genome shotgun (WGS) entry which is preliminary data.</text>
</comment>
<feature type="domain" description="O-methyltransferase C-terminal" evidence="4">
    <location>
        <begin position="248"/>
        <end position="383"/>
    </location>
</feature>
<dbReference type="VEuPathDB" id="FungiDB:P168DRAFT_296106"/>
<dbReference type="EMBL" id="MSFM01000004">
    <property type="protein sequence ID" value="PKY05743.1"/>
    <property type="molecule type" value="Genomic_DNA"/>
</dbReference>
<dbReference type="GO" id="GO:0008171">
    <property type="term" value="F:O-methyltransferase activity"/>
    <property type="evidence" value="ECO:0007669"/>
    <property type="project" value="InterPro"/>
</dbReference>
<keyword evidence="2" id="KW-0808">Transferase</keyword>
<name>A0A2I1D7B4_ASPC2</name>
<gene>
    <name evidence="6" type="ORF">P168DRAFT_296106</name>
</gene>
<keyword evidence="3" id="KW-0949">S-adenosyl-L-methionine</keyword>
<evidence type="ECO:0000313" key="7">
    <source>
        <dbReference type="Proteomes" id="UP000234254"/>
    </source>
</evidence>
<dbReference type="InterPro" id="IPR016461">
    <property type="entry name" value="COMT-like"/>
</dbReference>
<dbReference type="RefSeq" id="XP_024694337.1">
    <property type="nucleotide sequence ID" value="XM_024838091.1"/>
</dbReference>
<evidence type="ECO:0000259" key="4">
    <source>
        <dbReference type="Pfam" id="PF00891"/>
    </source>
</evidence>
<evidence type="ECO:0000313" key="6">
    <source>
        <dbReference type="EMBL" id="PKY05743.1"/>
    </source>
</evidence>
<dbReference type="InterPro" id="IPR001077">
    <property type="entry name" value="COMT_C"/>
</dbReference>
<protein>
    <submittedName>
        <fullName evidence="6">S-adenosyl-L-methionine-dependent methyltransferase</fullName>
    </submittedName>
</protein>